<accession>A0A951UQ98</accession>
<dbReference type="Proteomes" id="UP000757435">
    <property type="component" value="Unassembled WGS sequence"/>
</dbReference>
<sequence>MSNGFYKNTAKNGTANYGIQQHTNRELTDNGGNIQFPPKKTNNFNDYNATAKIKLVDPKLGDLQDNGGGIPTHALLSGSPAINAGVSNSAATDGRGFRRTDGKIDSGAFEFGAVGSPSGGSPAGSPVNDTLTGTSSRDILVAGAGNDTLTGGLAADVLTGKAGGDRFLYSGTTQLEAFSQSLIKAPDRLTDFNAAQKDRIQLDYDGNLAIAQRPKALFNAGKVGGKSLTNSAKLAFADKNQTQGGKQSLRANEAVFFRRGSRTYLAVNDNLKGFGGDRDLVLDVTGIQMAGGDAAAGALKVRNYFA</sequence>
<evidence type="ECO:0000313" key="1">
    <source>
        <dbReference type="EMBL" id="MBW4662150.1"/>
    </source>
</evidence>
<dbReference type="SUPFAM" id="SSF51120">
    <property type="entry name" value="beta-Roll"/>
    <property type="match status" value="1"/>
</dbReference>
<dbReference type="InterPro" id="IPR011049">
    <property type="entry name" value="Serralysin-like_metalloprot_C"/>
</dbReference>
<dbReference type="AlphaFoldDB" id="A0A951UQ98"/>
<proteinExistence type="predicted"/>
<dbReference type="Pfam" id="PF00353">
    <property type="entry name" value="HemolysinCabind"/>
    <property type="match status" value="1"/>
</dbReference>
<name>A0A951UQ98_9CYAN</name>
<protein>
    <submittedName>
        <fullName evidence="1">Uncharacterized protein</fullName>
    </submittedName>
</protein>
<dbReference type="InterPro" id="IPR001343">
    <property type="entry name" value="Hemolysn_Ca-bd"/>
</dbReference>
<dbReference type="PROSITE" id="PS00330">
    <property type="entry name" value="HEMOLYSIN_CALCIUM"/>
    <property type="match status" value="1"/>
</dbReference>
<dbReference type="Gene3D" id="2.150.10.10">
    <property type="entry name" value="Serralysin-like metalloprotease, C-terminal"/>
    <property type="match status" value="1"/>
</dbReference>
<organism evidence="1 2">
    <name type="scientific">Drouetiella hepatica Uher 2000/2452</name>
    <dbReference type="NCBI Taxonomy" id="904376"/>
    <lineage>
        <taxon>Bacteria</taxon>
        <taxon>Bacillati</taxon>
        <taxon>Cyanobacteriota</taxon>
        <taxon>Cyanophyceae</taxon>
        <taxon>Oculatellales</taxon>
        <taxon>Oculatellaceae</taxon>
        <taxon>Drouetiella</taxon>
    </lineage>
</organism>
<dbReference type="InterPro" id="IPR048165">
    <property type="entry name" value="Bluetail_dom"/>
</dbReference>
<comment type="caution">
    <text evidence="1">The sequence shown here is derived from an EMBL/GenBank/DDBJ whole genome shotgun (WGS) entry which is preliminary data.</text>
</comment>
<dbReference type="EMBL" id="JAHHHD010000060">
    <property type="protein sequence ID" value="MBW4662150.1"/>
    <property type="molecule type" value="Genomic_DNA"/>
</dbReference>
<reference evidence="1" key="1">
    <citation type="submission" date="2021-05" db="EMBL/GenBank/DDBJ databases">
        <authorList>
            <person name="Pietrasiak N."/>
            <person name="Ward R."/>
            <person name="Stajich J.E."/>
            <person name="Kurbessoian T."/>
        </authorList>
    </citation>
    <scope>NUCLEOTIDE SEQUENCE</scope>
    <source>
        <strain evidence="1">UHER 2000/2452</strain>
    </source>
</reference>
<gene>
    <name evidence="1" type="ORF">KME15_26140</name>
</gene>
<dbReference type="NCBIfam" id="NF041519">
    <property type="entry name" value="bluetail"/>
    <property type="match status" value="1"/>
</dbReference>
<reference evidence="1" key="2">
    <citation type="journal article" date="2022" name="Microbiol. Resour. Announc.">
        <title>Metagenome Sequencing to Explore Phylogenomics of Terrestrial Cyanobacteria.</title>
        <authorList>
            <person name="Ward R.D."/>
            <person name="Stajich J.E."/>
            <person name="Johansen J.R."/>
            <person name="Huntemann M."/>
            <person name="Clum A."/>
            <person name="Foster B."/>
            <person name="Foster B."/>
            <person name="Roux S."/>
            <person name="Palaniappan K."/>
            <person name="Varghese N."/>
            <person name="Mukherjee S."/>
            <person name="Reddy T.B.K."/>
            <person name="Daum C."/>
            <person name="Copeland A."/>
            <person name="Chen I.A."/>
            <person name="Ivanova N.N."/>
            <person name="Kyrpides N.C."/>
            <person name="Shapiro N."/>
            <person name="Eloe-Fadrosh E.A."/>
            <person name="Pietrasiak N."/>
        </authorList>
    </citation>
    <scope>NUCLEOTIDE SEQUENCE</scope>
    <source>
        <strain evidence="1">UHER 2000/2452</strain>
    </source>
</reference>
<evidence type="ECO:0000313" key="2">
    <source>
        <dbReference type="Proteomes" id="UP000757435"/>
    </source>
</evidence>
<dbReference type="GO" id="GO:0005509">
    <property type="term" value="F:calcium ion binding"/>
    <property type="evidence" value="ECO:0007669"/>
    <property type="project" value="InterPro"/>
</dbReference>
<dbReference type="InterPro" id="IPR018511">
    <property type="entry name" value="Hemolysin-typ_Ca-bd_CS"/>
</dbReference>
<dbReference type="InterPro" id="IPR059226">
    <property type="entry name" value="Choice_anch_Q_dom"/>
</dbReference>
<dbReference type="NCBIfam" id="NF041518">
    <property type="entry name" value="choice_anch_Q"/>
    <property type="match status" value="1"/>
</dbReference>